<organism evidence="5 6">
    <name type="scientific">Sus scrofa</name>
    <name type="common">Pig</name>
    <dbReference type="NCBI Taxonomy" id="9823"/>
    <lineage>
        <taxon>Eukaryota</taxon>
        <taxon>Metazoa</taxon>
        <taxon>Chordata</taxon>
        <taxon>Craniata</taxon>
        <taxon>Vertebrata</taxon>
        <taxon>Euteleostomi</taxon>
        <taxon>Mammalia</taxon>
        <taxon>Eutheria</taxon>
        <taxon>Laurasiatheria</taxon>
        <taxon>Artiodactyla</taxon>
        <taxon>Suina</taxon>
        <taxon>Suidae</taxon>
        <taxon>Sus</taxon>
    </lineage>
</organism>
<comment type="subcellular location">
    <subcellularLocation>
        <location evidence="1">Nucleus</location>
    </subcellularLocation>
</comment>
<evidence type="ECO:0000313" key="5">
    <source>
        <dbReference type="Ensembl" id="ENSSSCP00035025244.1"/>
    </source>
</evidence>
<feature type="compositionally biased region" description="Low complexity" evidence="3">
    <location>
        <begin position="156"/>
        <end position="177"/>
    </location>
</feature>
<dbReference type="Pfam" id="PF08236">
    <property type="entry name" value="SRI"/>
    <property type="match status" value="1"/>
</dbReference>
<dbReference type="Ensembl" id="ENSSSCT00035062470.1">
    <property type="protein sequence ID" value="ENSSSCP00035025244.1"/>
    <property type="gene ID" value="ENSSSCG00035046949.1"/>
</dbReference>
<dbReference type="GO" id="GO:0005694">
    <property type="term" value="C:chromosome"/>
    <property type="evidence" value="ECO:0007669"/>
    <property type="project" value="InterPro"/>
</dbReference>
<gene>
    <name evidence="5" type="primary">RECQL5</name>
</gene>
<feature type="compositionally biased region" description="Low complexity" evidence="3">
    <location>
        <begin position="1"/>
        <end position="10"/>
    </location>
</feature>
<dbReference type="Proteomes" id="UP000694720">
    <property type="component" value="Unplaced"/>
</dbReference>
<dbReference type="AlphaFoldDB" id="A0A8D0ZXD8"/>
<feature type="region of interest" description="Disordered" evidence="3">
    <location>
        <begin position="156"/>
        <end position="241"/>
    </location>
</feature>
<proteinExistence type="predicted"/>
<evidence type="ECO:0000313" key="6">
    <source>
        <dbReference type="Proteomes" id="UP000694720"/>
    </source>
</evidence>
<keyword evidence="2" id="KW-0539">Nucleus</keyword>
<evidence type="ECO:0000259" key="4">
    <source>
        <dbReference type="Pfam" id="PF08236"/>
    </source>
</evidence>
<dbReference type="GO" id="GO:0006355">
    <property type="term" value="P:regulation of DNA-templated transcription"/>
    <property type="evidence" value="ECO:0007669"/>
    <property type="project" value="InterPro"/>
</dbReference>
<dbReference type="InterPro" id="IPR013257">
    <property type="entry name" value="SRI"/>
</dbReference>
<feature type="compositionally biased region" description="Low complexity" evidence="3">
    <location>
        <begin position="38"/>
        <end position="52"/>
    </location>
</feature>
<name>A0A8D0ZXD8_PIG</name>
<feature type="region of interest" description="Disordered" evidence="3">
    <location>
        <begin position="310"/>
        <end position="335"/>
    </location>
</feature>
<reference evidence="5" key="1">
    <citation type="submission" date="2025-08" db="UniProtKB">
        <authorList>
            <consortium name="Ensembl"/>
        </authorList>
    </citation>
    <scope>IDENTIFICATION</scope>
</reference>
<sequence>MRTARSSSPGPEERSPGVVLTVGGLPPRRRPGAPLPRPGSARSSSSWPQRPSRTLRTSPASSVEGPRAHLCSLQLQGQKVPAPPQRRYREPPQPQRSTLGERMEPWGTWLPTPGPRSVPRRGPGEGTGYSEILWSPLAKPSFGGPFLQWASRAGAEGTAGAGALTPALPPASACLPRDQGPPDGRPTPTKKTQRGKRPGPQQENPQSQAQKKARPSAEASILADARGSVSASDHGTLNPMAPGSCQLSAPGVSLKEAANVVVKCLTPFYKEGKFASKELFKAFARHLSHSLTQDPSRGRSGECLHHWAGRDLRGLRRPSPSPPRIFSEGRGPRGH</sequence>
<evidence type="ECO:0000256" key="1">
    <source>
        <dbReference type="ARBA" id="ARBA00004123"/>
    </source>
</evidence>
<evidence type="ECO:0000256" key="2">
    <source>
        <dbReference type="ARBA" id="ARBA00023242"/>
    </source>
</evidence>
<protein>
    <submittedName>
        <fullName evidence="5">RecQ like helicase 5</fullName>
    </submittedName>
</protein>
<accession>A0A8D0ZXD8</accession>
<feature type="compositionally biased region" description="Polar residues" evidence="3">
    <location>
        <begin position="201"/>
        <end position="210"/>
    </location>
</feature>
<feature type="region of interest" description="Disordered" evidence="3">
    <location>
        <begin position="1"/>
        <end position="127"/>
    </location>
</feature>
<evidence type="ECO:0000256" key="3">
    <source>
        <dbReference type="SAM" id="MobiDB-lite"/>
    </source>
</evidence>
<feature type="domain" description="Set2 Rpb1 interacting" evidence="4">
    <location>
        <begin position="254"/>
        <end position="293"/>
    </location>
</feature>